<proteinExistence type="predicted"/>
<gene>
    <name evidence="1" type="ORF">KDK95_17750</name>
</gene>
<dbReference type="EMBL" id="JAGSOH010000050">
    <property type="protein sequence ID" value="MBR7828166.1"/>
    <property type="molecule type" value="Genomic_DNA"/>
</dbReference>
<dbReference type="Proteomes" id="UP000676325">
    <property type="component" value="Unassembled WGS sequence"/>
</dbReference>
<evidence type="ECO:0000313" key="2">
    <source>
        <dbReference type="Proteomes" id="UP000676325"/>
    </source>
</evidence>
<protein>
    <submittedName>
        <fullName evidence="1">Uncharacterized protein</fullName>
    </submittedName>
</protein>
<name>A0A941EAV5_9ACTN</name>
<dbReference type="AlphaFoldDB" id="A0A941EAV5"/>
<sequence>MKAARSDVLIGAHLTLGLARHVLVAAIILRDHDERTSHHRYGGTAHDAWAARLATAPTPHDRASITAAIRHYTAVLGDLLAERGITPRGGPGPLWRLLDAVDSAPRIGCCDTADRRGGG</sequence>
<comment type="caution">
    <text evidence="1">The sequence shown here is derived from an EMBL/GenBank/DDBJ whole genome shotgun (WGS) entry which is preliminary data.</text>
</comment>
<dbReference type="RefSeq" id="WP_212519306.1">
    <property type="nucleotide sequence ID" value="NZ_JAGSOH010000050.1"/>
</dbReference>
<reference evidence="1" key="1">
    <citation type="submission" date="2021-04" db="EMBL/GenBank/DDBJ databases">
        <title>Genome based classification of Actinospica acidithermotolerans sp. nov., an actinobacterium isolated from an Indonesian hot spring.</title>
        <authorList>
            <person name="Kusuma A.B."/>
            <person name="Putra K.E."/>
            <person name="Nafisah S."/>
            <person name="Loh J."/>
            <person name="Nouioui I."/>
            <person name="Goodfellow M."/>
        </authorList>
    </citation>
    <scope>NUCLEOTIDE SEQUENCE</scope>
    <source>
        <strain evidence="1">MGRD01-02</strain>
    </source>
</reference>
<evidence type="ECO:0000313" key="1">
    <source>
        <dbReference type="EMBL" id="MBR7828166.1"/>
    </source>
</evidence>
<organism evidence="1 2">
    <name type="scientific">Actinospica acidithermotolerans</name>
    <dbReference type="NCBI Taxonomy" id="2828514"/>
    <lineage>
        <taxon>Bacteria</taxon>
        <taxon>Bacillati</taxon>
        <taxon>Actinomycetota</taxon>
        <taxon>Actinomycetes</taxon>
        <taxon>Catenulisporales</taxon>
        <taxon>Actinospicaceae</taxon>
        <taxon>Actinospica</taxon>
    </lineage>
</organism>
<keyword evidence="2" id="KW-1185">Reference proteome</keyword>
<accession>A0A941EAV5</accession>